<name>A0AAE1EMW0_PETCI</name>
<feature type="compositionally biased region" description="Basic and acidic residues" evidence="1">
    <location>
        <begin position="16"/>
        <end position="31"/>
    </location>
</feature>
<evidence type="ECO:0000313" key="2">
    <source>
        <dbReference type="EMBL" id="KAK3857894.1"/>
    </source>
</evidence>
<dbReference type="EMBL" id="JAWQEG010005476">
    <property type="protein sequence ID" value="KAK3857894.1"/>
    <property type="molecule type" value="Genomic_DNA"/>
</dbReference>
<accession>A0AAE1EMW0</accession>
<feature type="region of interest" description="Disordered" evidence="1">
    <location>
        <begin position="1"/>
        <end position="126"/>
    </location>
</feature>
<reference evidence="2" key="1">
    <citation type="submission" date="2023-10" db="EMBL/GenBank/DDBJ databases">
        <title>Genome assemblies of two species of porcelain crab, Petrolisthes cinctipes and Petrolisthes manimaculis (Anomura: Porcellanidae).</title>
        <authorList>
            <person name="Angst P."/>
        </authorList>
    </citation>
    <scope>NUCLEOTIDE SEQUENCE</scope>
    <source>
        <strain evidence="2">PB745_01</strain>
        <tissue evidence="2">Gill</tissue>
    </source>
</reference>
<evidence type="ECO:0000313" key="3">
    <source>
        <dbReference type="Proteomes" id="UP001286313"/>
    </source>
</evidence>
<protein>
    <submittedName>
        <fullName evidence="2">Uncharacterized protein</fullName>
    </submittedName>
</protein>
<sequence>MEGWEGGKGTPRREKKRETEKAKREEEDWRNMTRANNRRLQDKGEGRREGGEGGSSDATQYTSSRGGGGIHQGEANERGSSAGDDLERQGRGIETREGKENMGKGHDKSRKSGGMKTGSGVAKEGE</sequence>
<dbReference type="AlphaFoldDB" id="A0AAE1EMW0"/>
<comment type="caution">
    <text evidence="2">The sequence shown here is derived from an EMBL/GenBank/DDBJ whole genome shotgun (WGS) entry which is preliminary data.</text>
</comment>
<dbReference type="Proteomes" id="UP001286313">
    <property type="component" value="Unassembled WGS sequence"/>
</dbReference>
<keyword evidence="3" id="KW-1185">Reference proteome</keyword>
<organism evidence="2 3">
    <name type="scientific">Petrolisthes cinctipes</name>
    <name type="common">Flat porcelain crab</name>
    <dbReference type="NCBI Taxonomy" id="88211"/>
    <lineage>
        <taxon>Eukaryota</taxon>
        <taxon>Metazoa</taxon>
        <taxon>Ecdysozoa</taxon>
        <taxon>Arthropoda</taxon>
        <taxon>Crustacea</taxon>
        <taxon>Multicrustacea</taxon>
        <taxon>Malacostraca</taxon>
        <taxon>Eumalacostraca</taxon>
        <taxon>Eucarida</taxon>
        <taxon>Decapoda</taxon>
        <taxon>Pleocyemata</taxon>
        <taxon>Anomura</taxon>
        <taxon>Galatheoidea</taxon>
        <taxon>Porcellanidae</taxon>
        <taxon>Petrolisthes</taxon>
    </lineage>
</organism>
<evidence type="ECO:0000256" key="1">
    <source>
        <dbReference type="SAM" id="MobiDB-lite"/>
    </source>
</evidence>
<feature type="compositionally biased region" description="Basic and acidic residues" evidence="1">
    <location>
        <begin position="85"/>
        <end position="106"/>
    </location>
</feature>
<proteinExistence type="predicted"/>
<feature type="compositionally biased region" description="Basic and acidic residues" evidence="1">
    <location>
        <begin position="39"/>
        <end position="51"/>
    </location>
</feature>
<gene>
    <name evidence="2" type="ORF">Pcinc_035885</name>
</gene>